<gene>
    <name evidence="2" type="ORF">HMPREF9440_01589</name>
</gene>
<keyword evidence="3" id="KW-1185">Reference proteome</keyword>
<evidence type="ECO:0000259" key="1">
    <source>
        <dbReference type="Pfam" id="PF07969"/>
    </source>
</evidence>
<dbReference type="InterPro" id="IPR013108">
    <property type="entry name" value="Amidohydro_3"/>
</dbReference>
<evidence type="ECO:0000313" key="3">
    <source>
        <dbReference type="Proteomes" id="UP000004956"/>
    </source>
</evidence>
<sequence>AAAVTSLLKLEAHYARRGITRVTEMMAERGPVDMLSVWRKAQAQGLSVLCGIYQTWTGGRDPYGMPELSDDEKTGDARIAGVKLFSDGSVSAKSAKVRVPYADGTTGESLIDDEVFRAAFAWAKRNGVQVSIHVMGDATLEHILELVEPLEPWMEGVPSVRLEHASFVPDDLLERILAVKAGIGITTQPIFPFAEWPAYRASLTEARLSEVMPLAKLAGTDLPLALSSDAPATTWADPDDVFATLQSATTRVDASGRSFGAGEAVEMRTALSLYGARAARVMPALSPYGFGGTMRPGERADFMRLSEDPLAVPGADVRRVKVLATVSAGVLRYGELG</sequence>
<dbReference type="PANTHER" id="PTHR22642:SF2">
    <property type="entry name" value="PROTEIN LONG AFTER FAR-RED 3"/>
    <property type="match status" value="1"/>
</dbReference>
<dbReference type="HOGENOM" id="CLU_822666_0_0_4"/>
<dbReference type="AlphaFoldDB" id="H3KFS0"/>
<proteinExistence type="predicted"/>
<dbReference type="InterPro" id="IPR032466">
    <property type="entry name" value="Metal_Hydrolase"/>
</dbReference>
<dbReference type="EMBL" id="AFBQ01000240">
    <property type="protein sequence ID" value="EHY31036.1"/>
    <property type="molecule type" value="Genomic_DNA"/>
</dbReference>
<organism evidence="2 3">
    <name type="scientific">Sutterella parvirubra YIT 11816</name>
    <dbReference type="NCBI Taxonomy" id="762967"/>
    <lineage>
        <taxon>Bacteria</taxon>
        <taxon>Pseudomonadati</taxon>
        <taxon>Pseudomonadota</taxon>
        <taxon>Betaproteobacteria</taxon>
        <taxon>Burkholderiales</taxon>
        <taxon>Sutterellaceae</taxon>
        <taxon>Sutterella</taxon>
    </lineage>
</organism>
<protein>
    <submittedName>
        <fullName evidence="2">Amidohydrolase family protein</fullName>
    </submittedName>
</protein>
<dbReference type="Pfam" id="PF07969">
    <property type="entry name" value="Amidohydro_3"/>
    <property type="match status" value="1"/>
</dbReference>
<evidence type="ECO:0000313" key="2">
    <source>
        <dbReference type="EMBL" id="EHY31036.1"/>
    </source>
</evidence>
<dbReference type="PATRIC" id="fig|762967.3.peg.1247"/>
<feature type="domain" description="Amidohydrolase 3" evidence="1">
    <location>
        <begin position="12"/>
        <end position="332"/>
    </location>
</feature>
<comment type="caution">
    <text evidence="2">The sequence shown here is derived from an EMBL/GenBank/DDBJ whole genome shotgun (WGS) entry which is preliminary data.</text>
</comment>
<dbReference type="RefSeq" id="WP_008542619.1">
    <property type="nucleotide sequence ID" value="NZ_JH604984.1"/>
</dbReference>
<reference evidence="2 3" key="1">
    <citation type="submission" date="2011-11" db="EMBL/GenBank/DDBJ databases">
        <authorList>
            <person name="Weinstock G."/>
            <person name="Sodergren E."/>
            <person name="Clifton S."/>
            <person name="Fulton L."/>
            <person name="Fulton B."/>
            <person name="Courtney L."/>
            <person name="Fronick C."/>
            <person name="Harrison M."/>
            <person name="Strong C."/>
            <person name="Farmer C."/>
            <person name="Delahaunty K."/>
            <person name="Markovic C."/>
            <person name="Hall O."/>
            <person name="Minx P."/>
            <person name="Tomlinson C."/>
            <person name="Mitreva M."/>
            <person name="Hou S."/>
            <person name="Chen J."/>
            <person name="Wollam A."/>
            <person name="Pepin K.H."/>
            <person name="Johnson M."/>
            <person name="Bhonagiri V."/>
            <person name="Zhang X."/>
            <person name="Suruliraj S."/>
            <person name="Warren W."/>
            <person name="Chinwalla A."/>
            <person name="Mardis E.R."/>
            <person name="Wilson R.K."/>
        </authorList>
    </citation>
    <scope>NUCLEOTIDE SEQUENCE [LARGE SCALE GENOMIC DNA]</scope>
    <source>
        <strain evidence="2 3">YIT 11816</strain>
    </source>
</reference>
<keyword evidence="2" id="KW-0378">Hydrolase</keyword>
<dbReference type="SUPFAM" id="SSF51556">
    <property type="entry name" value="Metallo-dependent hydrolases"/>
    <property type="match status" value="1"/>
</dbReference>
<dbReference type="Gene3D" id="3.20.20.140">
    <property type="entry name" value="Metal-dependent hydrolases"/>
    <property type="match status" value="1"/>
</dbReference>
<dbReference type="Proteomes" id="UP000004956">
    <property type="component" value="Unassembled WGS sequence"/>
</dbReference>
<accession>H3KFS0</accession>
<dbReference type="PANTHER" id="PTHR22642">
    <property type="entry name" value="IMIDAZOLONEPROPIONASE"/>
    <property type="match status" value="1"/>
</dbReference>
<dbReference type="GO" id="GO:0016787">
    <property type="term" value="F:hydrolase activity"/>
    <property type="evidence" value="ECO:0007669"/>
    <property type="project" value="UniProtKB-KW"/>
</dbReference>
<feature type="non-terminal residue" evidence="2">
    <location>
        <position position="1"/>
    </location>
</feature>
<name>H3KFS0_9BURK</name>